<evidence type="ECO:0000313" key="3">
    <source>
        <dbReference type="Proteomes" id="UP000769617"/>
    </source>
</evidence>
<evidence type="ECO:0000313" key="2">
    <source>
        <dbReference type="EMBL" id="MBW6391336.1"/>
    </source>
</evidence>
<dbReference type="Proteomes" id="UP000769617">
    <property type="component" value="Unassembled WGS sequence"/>
</dbReference>
<name>A0ABS6ZMP5_9GAMM</name>
<dbReference type="SUPFAM" id="SSF48452">
    <property type="entry name" value="TPR-like"/>
    <property type="match status" value="1"/>
</dbReference>
<accession>A0ABS6ZMP5</accession>
<dbReference type="Gene3D" id="1.25.40.10">
    <property type="entry name" value="Tetratricopeptide repeat domain"/>
    <property type="match status" value="1"/>
</dbReference>
<proteinExistence type="predicted"/>
<gene>
    <name evidence="2" type="ORF">KPL81_09210</name>
</gene>
<evidence type="ECO:0000256" key="1">
    <source>
        <dbReference type="SAM" id="Coils"/>
    </source>
</evidence>
<reference evidence="2 3" key="1">
    <citation type="submission" date="2021-07" db="EMBL/GenBank/DDBJ databases">
        <authorList>
            <person name="So Y."/>
        </authorList>
    </citation>
    <scope>NUCLEOTIDE SEQUENCE [LARGE SCALE GENOMIC DNA]</scope>
    <source>
        <strain evidence="2 3">Y3S6</strain>
    </source>
</reference>
<protein>
    <submittedName>
        <fullName evidence="2">Uncharacterized protein</fullName>
    </submittedName>
</protein>
<sequence length="686" mass="75840">MTEADLSSIRTALDAGDFKQAQQLLAEIAMPPSSELLALRAQAAYGTGDLEGTLAAYGELYHLHLEANRLHEAAFAAVMVGMYLMMDTGLMATVRAWLSRAERLVQDAPDNPVWAWLAAVRTYERLMCGDMPGTAQWAQRAMDEGQRHGLVPPQIIGQVAMARVRIHDGDLEEGLSALDDVAVELSSGHLDPLTTGQMWCEVICAMQWIGQHDRAEEWTEAMERWRHGAAFGGLNGRCRVHRAEIMRLRGPCDAAEQEALLACEELRPWMRREYGWPLTELGNARLRKGDFAGAEEAFLAAHQNAWLPQPGLALLRFAQGRVDEALSMINGALDHPFDVPSKERPPSGGLQRAPLRDAQVVIALAAGDGDTARTAAADLAEIAGTYRSRTLQNSALAAQGRLALYDGQTSDAIRLLSEAVMEWVALRMPFEAAQLRIELAAAHRAAGDEKTAELELDAACRAFETLHALPWAELAREHLPAMPARQAAEPEQCLFRCEGDMRTVTFDGLTVHLKDLKGMHYLERLLTEPGREFHVLDLVAVERGSLPVGGAAEGTRSDVHYERGQAGLEVFDSKAREAYRQRLAETEEDIAEAEANNDFHRAELARADRQFLIDELRRGVGLDSRARTVGDGLERARTSATRSLRYALKRISQHHPSLGEHLARTIRTGSYFAYEPDPRAPVHWMT</sequence>
<organism evidence="2 3">
    <name type="scientific">Billgrantia antri</name>
    <dbReference type="NCBI Taxonomy" id="2846777"/>
    <lineage>
        <taxon>Bacteria</taxon>
        <taxon>Pseudomonadati</taxon>
        <taxon>Pseudomonadota</taxon>
        <taxon>Gammaproteobacteria</taxon>
        <taxon>Oceanospirillales</taxon>
        <taxon>Halomonadaceae</taxon>
        <taxon>Billgrantia</taxon>
    </lineage>
</organism>
<dbReference type="RefSeq" id="WP_219791592.1">
    <property type="nucleotide sequence ID" value="NZ_JAHYCA010000003.1"/>
</dbReference>
<feature type="coiled-coil region" evidence="1">
    <location>
        <begin position="576"/>
        <end position="610"/>
    </location>
</feature>
<keyword evidence="3" id="KW-1185">Reference proteome</keyword>
<keyword evidence="1" id="KW-0175">Coiled coil</keyword>
<dbReference type="EMBL" id="JAHYCA010000003">
    <property type="protein sequence ID" value="MBW6391336.1"/>
    <property type="molecule type" value="Genomic_DNA"/>
</dbReference>
<dbReference type="InterPro" id="IPR011990">
    <property type="entry name" value="TPR-like_helical_dom_sf"/>
</dbReference>
<comment type="caution">
    <text evidence="2">The sequence shown here is derived from an EMBL/GenBank/DDBJ whole genome shotgun (WGS) entry which is preliminary data.</text>
</comment>